<dbReference type="SUPFAM" id="SSF51445">
    <property type="entry name" value="(Trans)glycosidases"/>
    <property type="match status" value="1"/>
</dbReference>
<reference evidence="4" key="1">
    <citation type="journal article" date="2020" name="Fungal Divers.">
        <title>Resolving the Mortierellaceae phylogeny through synthesis of multi-gene phylogenetics and phylogenomics.</title>
        <authorList>
            <person name="Vandepol N."/>
            <person name="Liber J."/>
            <person name="Desiro A."/>
            <person name="Na H."/>
            <person name="Kennedy M."/>
            <person name="Barry K."/>
            <person name="Grigoriev I.V."/>
            <person name="Miller A.N."/>
            <person name="O'Donnell K."/>
            <person name="Stajich J.E."/>
            <person name="Bonito G."/>
        </authorList>
    </citation>
    <scope>NUCLEOTIDE SEQUENCE</scope>
    <source>
        <strain evidence="4">NRRL 28262</strain>
    </source>
</reference>
<feature type="signal peptide" evidence="3">
    <location>
        <begin position="1"/>
        <end position="17"/>
    </location>
</feature>
<dbReference type="InterPro" id="IPR017853">
    <property type="entry name" value="GH"/>
</dbReference>
<evidence type="ECO:0000313" key="4">
    <source>
        <dbReference type="EMBL" id="KAG0252808.1"/>
    </source>
</evidence>
<dbReference type="AlphaFoldDB" id="A0AAD4GZS8"/>
<evidence type="ECO:0000256" key="3">
    <source>
        <dbReference type="SAM" id="SignalP"/>
    </source>
</evidence>
<dbReference type="InterPro" id="IPR051595">
    <property type="entry name" value="GH25_Enzymes"/>
</dbReference>
<dbReference type="GO" id="GO:0003796">
    <property type="term" value="F:lysozyme activity"/>
    <property type="evidence" value="ECO:0007669"/>
    <property type="project" value="InterPro"/>
</dbReference>
<gene>
    <name evidence="4" type="ORF">BGZ95_006519</name>
</gene>
<evidence type="ECO:0000256" key="1">
    <source>
        <dbReference type="ARBA" id="ARBA00010646"/>
    </source>
</evidence>
<sequence>MTLALLFINVANGLVHGVDSSSEVSQDIFTKAKEEGFTKAILRGYQEACSQGGRVDPTFLPTYKSARAAGITSIDTYFFPCTGSGNKCKSFDVQVGEIVGSIKANNMDIGTIWVDIEADNVCNGWNYGAADNLKKAQDLINAIKATKYKYGIYSSPGEWGKIFGSRSVVLDNSAPLWFATYNNDQTLALPTPFGGWTTATGHQYTDMSASRKFNLNVFAY</sequence>
<evidence type="ECO:0000256" key="2">
    <source>
        <dbReference type="ARBA" id="ARBA00022729"/>
    </source>
</evidence>
<comment type="similarity">
    <text evidence="1">Belongs to the glycosyl hydrolase 25 family.</text>
</comment>
<evidence type="ECO:0000313" key="5">
    <source>
        <dbReference type="Proteomes" id="UP001194580"/>
    </source>
</evidence>
<feature type="chain" id="PRO_5042244205" description="Glycoside hydrolase family 25 protein" evidence="3">
    <location>
        <begin position="18"/>
        <end position="220"/>
    </location>
</feature>
<dbReference type="GO" id="GO:0007165">
    <property type="term" value="P:signal transduction"/>
    <property type="evidence" value="ECO:0007669"/>
    <property type="project" value="TreeGrafter"/>
</dbReference>
<dbReference type="PANTHER" id="PTHR23208:SF36">
    <property type="entry name" value="LYSOZYME-RELATED"/>
    <property type="match status" value="1"/>
</dbReference>
<dbReference type="Proteomes" id="UP001194580">
    <property type="component" value="Unassembled WGS sequence"/>
</dbReference>
<dbReference type="GO" id="GO:0016998">
    <property type="term" value="P:cell wall macromolecule catabolic process"/>
    <property type="evidence" value="ECO:0007669"/>
    <property type="project" value="InterPro"/>
</dbReference>
<keyword evidence="2 3" id="KW-0732">Signal</keyword>
<dbReference type="InterPro" id="IPR002053">
    <property type="entry name" value="Glyco_hydro_25"/>
</dbReference>
<dbReference type="EMBL" id="JAAAIL010003038">
    <property type="protein sequence ID" value="KAG0252808.1"/>
    <property type="molecule type" value="Genomic_DNA"/>
</dbReference>
<comment type="caution">
    <text evidence="4">The sequence shown here is derived from an EMBL/GenBank/DDBJ whole genome shotgun (WGS) entry which is preliminary data.</text>
</comment>
<proteinExistence type="inferred from homology"/>
<dbReference type="PROSITE" id="PS51904">
    <property type="entry name" value="GLYCOSYL_HYDROL_F25_2"/>
    <property type="match status" value="1"/>
</dbReference>
<keyword evidence="5" id="KW-1185">Reference proteome</keyword>
<dbReference type="GO" id="GO:0009253">
    <property type="term" value="P:peptidoglycan catabolic process"/>
    <property type="evidence" value="ECO:0007669"/>
    <property type="project" value="InterPro"/>
</dbReference>
<accession>A0AAD4GZS8</accession>
<name>A0AAD4GZS8_9FUNG</name>
<evidence type="ECO:0008006" key="6">
    <source>
        <dbReference type="Google" id="ProtNLM"/>
    </source>
</evidence>
<organism evidence="4 5">
    <name type="scientific">Linnemannia exigua</name>
    <dbReference type="NCBI Taxonomy" id="604196"/>
    <lineage>
        <taxon>Eukaryota</taxon>
        <taxon>Fungi</taxon>
        <taxon>Fungi incertae sedis</taxon>
        <taxon>Mucoromycota</taxon>
        <taxon>Mortierellomycotina</taxon>
        <taxon>Mortierellomycetes</taxon>
        <taxon>Mortierellales</taxon>
        <taxon>Mortierellaceae</taxon>
        <taxon>Linnemannia</taxon>
    </lineage>
</organism>
<dbReference type="PANTHER" id="PTHR23208">
    <property type="entry name" value="LYSOZYME PROTEIN"/>
    <property type="match status" value="1"/>
</dbReference>
<protein>
    <recommendedName>
        <fullName evidence="6">Glycoside hydrolase family 25 protein</fullName>
    </recommendedName>
</protein>
<dbReference type="Gene3D" id="3.20.20.80">
    <property type="entry name" value="Glycosidases"/>
    <property type="match status" value="1"/>
</dbReference>